<evidence type="ECO:0000313" key="2">
    <source>
        <dbReference type="EMBL" id="DAD65299.1"/>
    </source>
</evidence>
<protein>
    <recommendedName>
        <fullName evidence="1">Phage conserved hypothetical protein C-terminal domain-containing protein</fullName>
    </recommendedName>
</protein>
<proteinExistence type="predicted"/>
<sequence length="127" mass="14567">MEAELHTPELEILDSLNEITGSKFRPIKSNLTKIKALLKAEFTPQDIIEVIQLKTIQWKNNPAMAGYLCPTTLFRESNFEKYHNEVNQVKQNPKLYEQYFKSINKIPTSAADNADDLAELYGEETGF</sequence>
<dbReference type="EMBL" id="BK014641">
    <property type="protein sequence ID" value="DAD65299.1"/>
    <property type="molecule type" value="Genomic_DNA"/>
</dbReference>
<dbReference type="Pfam" id="PF09524">
    <property type="entry name" value="Phg_2220_C"/>
    <property type="match status" value="1"/>
</dbReference>
<name>A0A8S5L672_9CAUD</name>
<reference evidence="2" key="1">
    <citation type="journal article" date="2021" name="Proc. Natl. Acad. Sci. U.S.A.">
        <title>A Catalog of Tens of Thousands of Viruses from Human Metagenomes Reveals Hidden Associations with Chronic Diseases.</title>
        <authorList>
            <person name="Tisza M.J."/>
            <person name="Buck C.B."/>
        </authorList>
    </citation>
    <scope>NUCLEOTIDE SEQUENCE</scope>
    <source>
        <strain evidence="2">CtOoC8</strain>
    </source>
</reference>
<feature type="domain" description="Phage conserved hypothetical protein C-terminal" evidence="1">
    <location>
        <begin position="12"/>
        <end position="83"/>
    </location>
</feature>
<accession>A0A8S5L672</accession>
<organism evidence="2">
    <name type="scientific">Myoviridae sp. ctOoC8</name>
    <dbReference type="NCBI Taxonomy" id="2823542"/>
    <lineage>
        <taxon>Viruses</taxon>
        <taxon>Duplodnaviria</taxon>
        <taxon>Heunggongvirae</taxon>
        <taxon>Uroviricota</taxon>
        <taxon>Caudoviricetes</taxon>
    </lineage>
</organism>
<evidence type="ECO:0000259" key="1">
    <source>
        <dbReference type="Pfam" id="PF09524"/>
    </source>
</evidence>
<dbReference type="InterPro" id="IPR011741">
    <property type="entry name" value="Phg_2220_C"/>
</dbReference>